<dbReference type="PANTHER" id="PTHR30055:SF226">
    <property type="entry name" value="HTH-TYPE TRANSCRIPTIONAL REGULATOR PKSA"/>
    <property type="match status" value="1"/>
</dbReference>
<feature type="compositionally biased region" description="Basic residues" evidence="6">
    <location>
        <begin position="1"/>
        <end position="15"/>
    </location>
</feature>
<keyword evidence="4" id="KW-0804">Transcription</keyword>
<dbReference type="PANTHER" id="PTHR30055">
    <property type="entry name" value="HTH-TYPE TRANSCRIPTIONAL REGULATOR RUTR"/>
    <property type="match status" value="1"/>
</dbReference>
<evidence type="ECO:0000313" key="8">
    <source>
        <dbReference type="EMBL" id="MFC6887262.1"/>
    </source>
</evidence>
<evidence type="ECO:0000313" key="9">
    <source>
        <dbReference type="Proteomes" id="UP001596380"/>
    </source>
</evidence>
<dbReference type="EMBL" id="JBHSXS010000077">
    <property type="protein sequence ID" value="MFC6887262.1"/>
    <property type="molecule type" value="Genomic_DNA"/>
</dbReference>
<dbReference type="InterPro" id="IPR009057">
    <property type="entry name" value="Homeodomain-like_sf"/>
</dbReference>
<keyword evidence="9" id="KW-1185">Reference proteome</keyword>
<dbReference type="InterPro" id="IPR001647">
    <property type="entry name" value="HTH_TetR"/>
</dbReference>
<dbReference type="PROSITE" id="PS50977">
    <property type="entry name" value="HTH_TETR_2"/>
    <property type="match status" value="1"/>
</dbReference>
<feature type="region of interest" description="Disordered" evidence="6">
    <location>
        <begin position="224"/>
        <end position="290"/>
    </location>
</feature>
<feature type="region of interest" description="Disordered" evidence="6">
    <location>
        <begin position="1"/>
        <end position="33"/>
    </location>
</feature>
<protein>
    <submittedName>
        <fullName evidence="8">TetR/AcrR family transcriptional regulator</fullName>
    </submittedName>
</protein>
<dbReference type="Pfam" id="PF13977">
    <property type="entry name" value="TetR_C_6"/>
    <property type="match status" value="1"/>
</dbReference>
<accession>A0ABW2D1L1</accession>
<dbReference type="Proteomes" id="UP001596380">
    <property type="component" value="Unassembled WGS sequence"/>
</dbReference>
<feature type="DNA-binding region" description="H-T-H motif" evidence="5">
    <location>
        <begin position="55"/>
        <end position="74"/>
    </location>
</feature>
<dbReference type="RefSeq" id="WP_309239868.1">
    <property type="nucleotide sequence ID" value="NZ_JBHSXS010000077.1"/>
</dbReference>
<keyword evidence="2" id="KW-0805">Transcription regulation</keyword>
<dbReference type="InterPro" id="IPR039538">
    <property type="entry name" value="BetI_C"/>
</dbReference>
<comment type="caution">
    <text evidence="8">The sequence shown here is derived from an EMBL/GenBank/DDBJ whole genome shotgun (WGS) entry which is preliminary data.</text>
</comment>
<dbReference type="InterPro" id="IPR036271">
    <property type="entry name" value="Tet_transcr_reg_TetR-rel_C_sf"/>
</dbReference>
<evidence type="ECO:0000256" key="1">
    <source>
        <dbReference type="ARBA" id="ARBA00022491"/>
    </source>
</evidence>
<evidence type="ECO:0000259" key="7">
    <source>
        <dbReference type="PROSITE" id="PS50977"/>
    </source>
</evidence>
<keyword evidence="1" id="KW-0678">Repressor</keyword>
<dbReference type="Gene3D" id="1.10.357.10">
    <property type="entry name" value="Tetracycline Repressor, domain 2"/>
    <property type="match status" value="1"/>
</dbReference>
<evidence type="ECO:0000256" key="3">
    <source>
        <dbReference type="ARBA" id="ARBA00023125"/>
    </source>
</evidence>
<evidence type="ECO:0000256" key="2">
    <source>
        <dbReference type="ARBA" id="ARBA00023015"/>
    </source>
</evidence>
<name>A0ABW2D1L1_9ACTN</name>
<feature type="compositionally biased region" description="Basic and acidic residues" evidence="6">
    <location>
        <begin position="254"/>
        <end position="266"/>
    </location>
</feature>
<reference evidence="9" key="1">
    <citation type="journal article" date="2019" name="Int. J. Syst. Evol. Microbiol.">
        <title>The Global Catalogue of Microorganisms (GCM) 10K type strain sequencing project: providing services to taxonomists for standard genome sequencing and annotation.</title>
        <authorList>
            <consortium name="The Broad Institute Genomics Platform"/>
            <consortium name="The Broad Institute Genome Sequencing Center for Infectious Disease"/>
            <person name="Wu L."/>
            <person name="Ma J."/>
        </authorList>
    </citation>
    <scope>NUCLEOTIDE SEQUENCE [LARGE SCALE GENOMIC DNA]</scope>
    <source>
        <strain evidence="9">JCM 3369</strain>
    </source>
</reference>
<proteinExistence type="predicted"/>
<organism evidence="8 9">
    <name type="scientific">Actinomadura yumaensis</name>
    <dbReference type="NCBI Taxonomy" id="111807"/>
    <lineage>
        <taxon>Bacteria</taxon>
        <taxon>Bacillati</taxon>
        <taxon>Actinomycetota</taxon>
        <taxon>Actinomycetes</taxon>
        <taxon>Streptosporangiales</taxon>
        <taxon>Thermomonosporaceae</taxon>
        <taxon>Actinomadura</taxon>
    </lineage>
</organism>
<dbReference type="InterPro" id="IPR050109">
    <property type="entry name" value="HTH-type_TetR-like_transc_reg"/>
</dbReference>
<sequence length="290" mass="31492">MSVSTRRRHPRRRGSGKSDSSGSRRTQEERRERTQARLLEATMECLVELGWSGTSTTEVARRAGVSRGAQQHHYPTKMVLVAASLEHLLEAQRLAYETAFAVLPRERRNVEGALDLLWEVFRGRPAKALMELAVAARTDEELRPLCRDLNERILQVILETFERLFPKNTLPDDFVPTLLRGVFAMFLGLSVQNALDDDADGHQAAVLRQVKDIARLIVPEPGTPLTGFDTAPGAASPEATPGAAAPDSAPADTARAHDDATADDTRGPAGGDATGSADGNTGNTPRERPT</sequence>
<dbReference type="PRINTS" id="PR00455">
    <property type="entry name" value="HTHTETR"/>
</dbReference>
<gene>
    <name evidence="8" type="ORF">ACFQKB_46390</name>
</gene>
<evidence type="ECO:0000256" key="5">
    <source>
        <dbReference type="PROSITE-ProRule" id="PRU00335"/>
    </source>
</evidence>
<feature type="domain" description="HTH tetR-type" evidence="7">
    <location>
        <begin position="32"/>
        <end position="92"/>
    </location>
</feature>
<feature type="compositionally biased region" description="Low complexity" evidence="6">
    <location>
        <begin position="230"/>
        <end position="253"/>
    </location>
</feature>
<dbReference type="Pfam" id="PF00440">
    <property type="entry name" value="TetR_N"/>
    <property type="match status" value="1"/>
</dbReference>
<evidence type="ECO:0000256" key="4">
    <source>
        <dbReference type="ARBA" id="ARBA00023163"/>
    </source>
</evidence>
<dbReference type="SUPFAM" id="SSF46689">
    <property type="entry name" value="Homeodomain-like"/>
    <property type="match status" value="1"/>
</dbReference>
<evidence type="ECO:0000256" key="6">
    <source>
        <dbReference type="SAM" id="MobiDB-lite"/>
    </source>
</evidence>
<keyword evidence="3 5" id="KW-0238">DNA-binding</keyword>
<dbReference type="SUPFAM" id="SSF48498">
    <property type="entry name" value="Tetracyclin repressor-like, C-terminal domain"/>
    <property type="match status" value="1"/>
</dbReference>